<evidence type="ECO:0000259" key="10">
    <source>
        <dbReference type="Pfam" id="PF02706"/>
    </source>
</evidence>
<dbReference type="InterPro" id="IPR033756">
    <property type="entry name" value="YlxH/NBP35"/>
</dbReference>
<evidence type="ECO:0000256" key="2">
    <source>
        <dbReference type="ARBA" id="ARBA00006683"/>
    </source>
</evidence>
<gene>
    <name evidence="11" type="ORF">FEF26_07975</name>
</gene>
<evidence type="ECO:0000256" key="5">
    <source>
        <dbReference type="ARBA" id="ARBA00022741"/>
    </source>
</evidence>
<dbReference type="Pfam" id="PF10609">
    <property type="entry name" value="ParA"/>
    <property type="match status" value="1"/>
</dbReference>
<keyword evidence="6" id="KW-0067">ATP-binding</keyword>
<proteinExistence type="inferred from homology"/>
<dbReference type="InterPro" id="IPR003856">
    <property type="entry name" value="LPS_length_determ_N"/>
</dbReference>
<dbReference type="GO" id="GO:0004715">
    <property type="term" value="F:non-membrane spanning protein tyrosine kinase activity"/>
    <property type="evidence" value="ECO:0007669"/>
    <property type="project" value="UniProtKB-EC"/>
</dbReference>
<feature type="transmembrane region" description="Helical" evidence="9">
    <location>
        <begin position="219"/>
        <end position="240"/>
    </location>
</feature>
<dbReference type="OrthoDB" id="9812433at2"/>
<comment type="subcellular location">
    <subcellularLocation>
        <location evidence="1">Cell membrane</location>
        <topology evidence="1">Multi-pass membrane protein</topology>
    </subcellularLocation>
</comment>
<evidence type="ECO:0000256" key="3">
    <source>
        <dbReference type="ARBA" id="ARBA00022475"/>
    </source>
</evidence>
<evidence type="ECO:0000313" key="12">
    <source>
        <dbReference type="Proteomes" id="UP000310458"/>
    </source>
</evidence>
<dbReference type="SUPFAM" id="SSF52540">
    <property type="entry name" value="P-loop containing nucleoside triphosphate hydrolases"/>
    <property type="match status" value="1"/>
</dbReference>
<keyword evidence="5" id="KW-0547">Nucleotide-binding</keyword>
<name>A0A5R9BAL7_9MICC</name>
<keyword evidence="7 9" id="KW-1133">Transmembrane helix</keyword>
<sequence length="507" mass="53788">MTLRQVLGIIGHRWILVLLTTILIGGATAAYALLTPQVYESSTTLRYSEAAATTLEGPGGYQGMELDLDTFFVTSEEVLEGAAAETGDSVAELQESTSVALLEGVRTQRLEITSEAESPEQAQARANAVGEAYTSHLQSQVDASLAELEADLEEADVVREEAIEAVGEDPEDTFVQDQLGVALSEHAELASQIDAIENAGPPVTTLQTASPGGRVGTDLPLLIVIGIISGLIAGAGVALIRDLFDDRMRTALAMQEIAEQPLLAEIPLVEKRGADDLSLPLAGIAPTPFNESIRNLRTSLQVSYSEQHAVIAITSPMPADGKTFLTANLAVSVARSGRSVVIVSGDLRRPRVESYFGEQTEKEGLSEALRSDAATEQIREFLLPTQFDGLRLLPAGVARSQPADLLAGDSLPRVIERLRELADVILIDTPPGMVIADATLLGAQADGVVVVSSVKSTSKRNLLSTLETLESSGCSVAGIVANRSKRRTMPRSYDSYLETASDVDAKS</sequence>
<keyword evidence="4 9" id="KW-0812">Transmembrane</keyword>
<evidence type="ECO:0000256" key="9">
    <source>
        <dbReference type="SAM" id="Phobius"/>
    </source>
</evidence>
<dbReference type="AlphaFoldDB" id="A0A5R9BAL7"/>
<keyword evidence="11" id="KW-0418">Kinase</keyword>
<dbReference type="RefSeq" id="WP_138253015.1">
    <property type="nucleotide sequence ID" value="NZ_VAVZ01000019.1"/>
</dbReference>
<dbReference type="PANTHER" id="PTHR32309">
    <property type="entry name" value="TYROSINE-PROTEIN KINASE"/>
    <property type="match status" value="1"/>
</dbReference>
<dbReference type="Pfam" id="PF02706">
    <property type="entry name" value="Wzz"/>
    <property type="match status" value="1"/>
</dbReference>
<keyword evidence="12" id="KW-1185">Reference proteome</keyword>
<dbReference type="GO" id="GO:0005524">
    <property type="term" value="F:ATP binding"/>
    <property type="evidence" value="ECO:0007669"/>
    <property type="project" value="UniProtKB-KW"/>
</dbReference>
<evidence type="ECO:0000256" key="1">
    <source>
        <dbReference type="ARBA" id="ARBA00004651"/>
    </source>
</evidence>
<keyword evidence="8 9" id="KW-0472">Membrane</keyword>
<evidence type="ECO:0000256" key="4">
    <source>
        <dbReference type="ARBA" id="ARBA00022692"/>
    </source>
</evidence>
<comment type="similarity">
    <text evidence="2">Belongs to the CpsC/CapA family.</text>
</comment>
<dbReference type="PANTHER" id="PTHR32309:SF13">
    <property type="entry name" value="FERRIC ENTEROBACTIN TRANSPORT PROTEIN FEPE"/>
    <property type="match status" value="1"/>
</dbReference>
<evidence type="ECO:0000256" key="7">
    <source>
        <dbReference type="ARBA" id="ARBA00022989"/>
    </source>
</evidence>
<evidence type="ECO:0000313" key="11">
    <source>
        <dbReference type="EMBL" id="TLP97031.1"/>
    </source>
</evidence>
<evidence type="ECO:0000256" key="8">
    <source>
        <dbReference type="ARBA" id="ARBA00023136"/>
    </source>
</evidence>
<dbReference type="CDD" id="cd05387">
    <property type="entry name" value="BY-kinase"/>
    <property type="match status" value="1"/>
</dbReference>
<dbReference type="Gene3D" id="3.40.50.300">
    <property type="entry name" value="P-loop containing nucleotide triphosphate hydrolases"/>
    <property type="match status" value="1"/>
</dbReference>
<feature type="domain" description="Polysaccharide chain length determinant N-terminal" evidence="10">
    <location>
        <begin position="2"/>
        <end position="52"/>
    </location>
</feature>
<dbReference type="InterPro" id="IPR027417">
    <property type="entry name" value="P-loop_NTPase"/>
</dbReference>
<dbReference type="EC" id="2.7.10.2" evidence="11"/>
<keyword evidence="3" id="KW-1003">Cell membrane</keyword>
<dbReference type="InterPro" id="IPR005702">
    <property type="entry name" value="Wzc-like_C"/>
</dbReference>
<evidence type="ECO:0000256" key="6">
    <source>
        <dbReference type="ARBA" id="ARBA00022840"/>
    </source>
</evidence>
<organism evidence="11 12">
    <name type="scientific">Nesterenkonia salmonea</name>
    <dbReference type="NCBI Taxonomy" id="1804987"/>
    <lineage>
        <taxon>Bacteria</taxon>
        <taxon>Bacillati</taxon>
        <taxon>Actinomycetota</taxon>
        <taxon>Actinomycetes</taxon>
        <taxon>Micrococcales</taxon>
        <taxon>Micrococcaceae</taxon>
        <taxon>Nesterenkonia</taxon>
    </lineage>
</organism>
<dbReference type="InterPro" id="IPR050445">
    <property type="entry name" value="Bact_polysacc_biosynth/exp"/>
</dbReference>
<dbReference type="NCBIfam" id="TIGR01007">
    <property type="entry name" value="eps_fam"/>
    <property type="match status" value="1"/>
</dbReference>
<comment type="caution">
    <text evidence="11">The sequence shown here is derived from an EMBL/GenBank/DDBJ whole genome shotgun (WGS) entry which is preliminary data.</text>
</comment>
<dbReference type="EMBL" id="VAVZ01000019">
    <property type="protein sequence ID" value="TLP97031.1"/>
    <property type="molecule type" value="Genomic_DNA"/>
</dbReference>
<keyword evidence="11" id="KW-0808">Transferase</keyword>
<accession>A0A5R9BAL7</accession>
<dbReference type="Proteomes" id="UP000310458">
    <property type="component" value="Unassembled WGS sequence"/>
</dbReference>
<protein>
    <submittedName>
        <fullName evidence="11">Polysaccharide biosynthesis tyrosine autokinase</fullName>
        <ecNumber evidence="11">2.7.10.2</ecNumber>
    </submittedName>
</protein>
<reference evidence="11 12" key="1">
    <citation type="submission" date="2019-05" db="EMBL/GenBank/DDBJ databases">
        <title>Nesterenkonia sp. GY074 isolated from the Southern Atlantic Ocean.</title>
        <authorList>
            <person name="Zhang G."/>
        </authorList>
    </citation>
    <scope>NUCLEOTIDE SEQUENCE [LARGE SCALE GENOMIC DNA]</scope>
    <source>
        <strain evidence="11 12">GY074</strain>
    </source>
</reference>
<dbReference type="GO" id="GO:0005886">
    <property type="term" value="C:plasma membrane"/>
    <property type="evidence" value="ECO:0007669"/>
    <property type="project" value="UniProtKB-SubCell"/>
</dbReference>